<keyword evidence="2" id="KW-1185">Reference proteome</keyword>
<dbReference type="Proteomes" id="UP000002059">
    <property type="component" value="Partially assembled WGS sequence"/>
</dbReference>
<evidence type="ECO:0000313" key="2">
    <source>
        <dbReference type="Proteomes" id="UP000002059"/>
    </source>
</evidence>
<dbReference type="HOGENOM" id="CLU_3160144_0_0_1"/>
<protein>
    <submittedName>
        <fullName evidence="1">Uncharacterized protein</fullName>
    </submittedName>
</protein>
<sequence length="48" mass="4946">MAMEKRLGGGVDLKKGRLTPGQRVKLVAAVSLTAPGVSLAINPLESSQ</sequence>
<accession>A0A0A2V2N6</accession>
<organism evidence="1 2">
    <name type="scientific">Paracoccidioides lutzii (strain ATCC MYA-826 / Pb01)</name>
    <name type="common">Paracoccidioides brasiliensis</name>
    <dbReference type="NCBI Taxonomy" id="502779"/>
    <lineage>
        <taxon>Eukaryota</taxon>
        <taxon>Fungi</taxon>
        <taxon>Dikarya</taxon>
        <taxon>Ascomycota</taxon>
        <taxon>Pezizomycotina</taxon>
        <taxon>Eurotiomycetes</taxon>
        <taxon>Eurotiomycetidae</taxon>
        <taxon>Onygenales</taxon>
        <taxon>Ajellomycetaceae</taxon>
        <taxon>Paracoccidioides</taxon>
    </lineage>
</organism>
<dbReference type="AlphaFoldDB" id="A0A0A2V2N6"/>
<dbReference type="GeneID" id="26970529"/>
<dbReference type="RefSeq" id="XP_015703228.1">
    <property type="nucleotide sequence ID" value="XM_015847204.1"/>
</dbReference>
<evidence type="ECO:0000313" key="1">
    <source>
        <dbReference type="EMBL" id="KGQ01728.1"/>
    </source>
</evidence>
<reference evidence="1 2" key="1">
    <citation type="journal article" date="2011" name="PLoS Genet.">
        <title>Comparative genomic analysis of human fungal pathogens causing paracoccidioidomycosis.</title>
        <authorList>
            <person name="Desjardins C.A."/>
            <person name="Champion M.D."/>
            <person name="Holder J.W."/>
            <person name="Muszewska A."/>
            <person name="Goldberg J."/>
            <person name="Bailao A.M."/>
            <person name="Brigido M.M."/>
            <person name="Ferreira M.E."/>
            <person name="Garcia A.M."/>
            <person name="Grynberg M."/>
            <person name="Gujja S."/>
            <person name="Heiman D.I."/>
            <person name="Henn M.R."/>
            <person name="Kodira C.D."/>
            <person name="Leon-Narvaez H."/>
            <person name="Longo L.V."/>
            <person name="Ma L.J."/>
            <person name="Malavazi I."/>
            <person name="Matsuo A.L."/>
            <person name="Morais F.V."/>
            <person name="Pereira M."/>
            <person name="Rodriguez-Brito S."/>
            <person name="Sakthikumar S."/>
            <person name="Salem-Izacc S.M."/>
            <person name="Sykes S.M."/>
            <person name="Teixeira M.M."/>
            <person name="Vallejo M.C."/>
            <person name="Walter M.E."/>
            <person name="Yandava C."/>
            <person name="Young S."/>
            <person name="Zeng Q."/>
            <person name="Zucker J."/>
            <person name="Felipe M.S."/>
            <person name="Goldman G.H."/>
            <person name="Haas B.J."/>
            <person name="McEwen J.G."/>
            <person name="Nino-Vega G."/>
            <person name="Puccia R."/>
            <person name="San-Blas G."/>
            <person name="Soares C.M."/>
            <person name="Birren B.W."/>
            <person name="Cuomo C.A."/>
        </authorList>
    </citation>
    <scope>NUCLEOTIDE SEQUENCE [LARGE SCALE GENOMIC DNA]</scope>
    <source>
        <strain evidence="2">ATCC MYA-826 / Pb01</strain>
    </source>
</reference>
<dbReference type="EMBL" id="KN293997">
    <property type="protein sequence ID" value="KGQ01728.1"/>
    <property type="molecule type" value="Genomic_DNA"/>
</dbReference>
<gene>
    <name evidence="1" type="ORF">PAAG_11580</name>
</gene>
<proteinExistence type="predicted"/>
<dbReference type="KEGG" id="pbl:PAAG_11580"/>
<name>A0A0A2V2N6_PARBA</name>
<dbReference type="VEuPathDB" id="FungiDB:PAAG_11580"/>